<evidence type="ECO:0000256" key="1">
    <source>
        <dbReference type="SAM" id="Phobius"/>
    </source>
</evidence>
<dbReference type="KEGG" id="nba:CUN60_12155"/>
<proteinExistence type="predicted"/>
<accession>A0A2I7N991</accession>
<dbReference type="AlphaFoldDB" id="A0A2I7N991"/>
<dbReference type="Proteomes" id="UP000236655">
    <property type="component" value="Chromosome"/>
</dbReference>
<dbReference type="InterPro" id="IPR013362">
    <property type="entry name" value="Pilus_4_PilV"/>
</dbReference>
<sequence>MTKMKKTINGISLIEIMIAVLVIGVAFFGFMKLLSSSLKSTSYANQQKQINLAGQYILDRINANLGSNYLTYYNQGNAWLNNNPEPTPKCNQESCTQAQQGTFDLFQWQQYLATLRISGLRGIVCLDNAVGVPALNSPNCTNSGTKLYIKLFWQNNLAANESGNVRNYLIIPVLAGANLANNYLGLESVPNSPSGSESSPGGVTPPANPGQFVFEQMHFGPSFTQCYGSDCSNTVVMGACNGSDCSGSVFFGNCNGSTSCANTTLLGACNSSADCSGSLMMGDCNSSNCSNSFIGGSCNQGDCSGSVILGNCWGSNCRNSLIYGACNGDCTGSVVFGGDSIVNAVQSGGGSSCWGTGCPGVATNALYPSISYNSSTGVVSGIEQSMFGALTYTSMDTSSCQNGGTCNSSVINGACGNGGSCTNSLINGSCNNNSTCSGSVINGSCANNGVCTNSIIIGGTCGNNANCTGSTIVGNCANNGSCCANNANCTNVTCRKTDGSVGTCR</sequence>
<keyword evidence="1" id="KW-1133">Transmembrane helix</keyword>
<dbReference type="NCBIfam" id="TIGR02523">
    <property type="entry name" value="type_IV_pilV"/>
    <property type="match status" value="1"/>
</dbReference>
<organism evidence="2 3">
    <name type="scientific">Aquella oligotrophica</name>
    <dbReference type="NCBI Taxonomy" id="2067065"/>
    <lineage>
        <taxon>Bacteria</taxon>
        <taxon>Pseudomonadati</taxon>
        <taxon>Pseudomonadota</taxon>
        <taxon>Betaproteobacteria</taxon>
        <taxon>Neisseriales</taxon>
        <taxon>Neisseriaceae</taxon>
        <taxon>Aquella</taxon>
    </lineage>
</organism>
<evidence type="ECO:0000313" key="2">
    <source>
        <dbReference type="EMBL" id="AUR53012.1"/>
    </source>
</evidence>
<protein>
    <submittedName>
        <fullName evidence="2">Type IV pilus modification protein PilV</fullName>
    </submittedName>
</protein>
<keyword evidence="3" id="KW-1185">Reference proteome</keyword>
<dbReference type="EMBL" id="CP024847">
    <property type="protein sequence ID" value="AUR53012.1"/>
    <property type="molecule type" value="Genomic_DNA"/>
</dbReference>
<feature type="transmembrane region" description="Helical" evidence="1">
    <location>
        <begin position="12"/>
        <end position="31"/>
    </location>
</feature>
<name>A0A2I7N991_9NEIS</name>
<reference evidence="3" key="1">
    <citation type="submission" date="2017-11" db="EMBL/GenBank/DDBJ databases">
        <authorList>
            <person name="Chan K.G."/>
            <person name="Lee L.S."/>
        </authorList>
    </citation>
    <scope>NUCLEOTIDE SEQUENCE [LARGE SCALE GENOMIC DNA]</scope>
    <source>
        <strain evidence="3">DSM 100970</strain>
    </source>
</reference>
<evidence type="ECO:0000313" key="3">
    <source>
        <dbReference type="Proteomes" id="UP000236655"/>
    </source>
</evidence>
<keyword evidence="1" id="KW-0812">Transmembrane</keyword>
<keyword evidence="1" id="KW-0472">Membrane</keyword>
<gene>
    <name evidence="2" type="primary">pilV</name>
    <name evidence="2" type="ORF">CUN60_12155</name>
</gene>